<dbReference type="EMBL" id="RIBY02001035">
    <property type="protein sequence ID" value="KAH9833924.1"/>
    <property type="molecule type" value="Genomic_DNA"/>
</dbReference>
<dbReference type="Proteomes" id="UP001138500">
    <property type="component" value="Unassembled WGS sequence"/>
</dbReference>
<keyword evidence="6 10" id="KW-0326">Glycosidase</keyword>
<evidence type="ECO:0000256" key="1">
    <source>
        <dbReference type="ARBA" id="ARBA00004613"/>
    </source>
</evidence>
<dbReference type="GO" id="GO:0071555">
    <property type="term" value="P:cell wall organization"/>
    <property type="evidence" value="ECO:0007669"/>
    <property type="project" value="UniProtKB-KW"/>
</dbReference>
<keyword evidence="3" id="KW-0964">Secreted</keyword>
<feature type="chain" id="PRO_5040764579" description="glucan 1,3-beta-glucosidase" evidence="11">
    <location>
        <begin position="24"/>
        <end position="454"/>
    </location>
</feature>
<keyword evidence="4 11" id="KW-0732">Signal</keyword>
<evidence type="ECO:0000256" key="6">
    <source>
        <dbReference type="ARBA" id="ARBA00023295"/>
    </source>
</evidence>
<dbReference type="AlphaFoldDB" id="A0A9W7SVQ1"/>
<feature type="signal peptide" evidence="11">
    <location>
        <begin position="1"/>
        <end position="23"/>
    </location>
</feature>
<sequence>MVFANIAVAVATATALFSSVSNGLPSGTLYTAETYSEAPNTTTKCGKKSHKNTTNTDVKFDFRKEKIRGVNTGGWFVLEPWITPSIFEATPDTVVDEYTYCQTLGKDEALKRLSEHWKTFYVEDDFADMAKIGLNFVRIPIGYWSVSPLDGDPYVQGAYKYLEKAVGWADKAGLKVMIDLHGAPGSQNGFDNSGKRGPVGWGKNDTVAQTLTALNKIRDDYASHPAVASIELLNEPAGTWGVDKGIVEKFYTQGYNNLASSGVAVAIHDGFLGVDAWNDWAADKPRALMDTHHYEIFDVSSLLASPSDHVSVACKFGAKMAKNKMWTISGEWTGAITDCAKWLNGRGIGARYDGNFHPENGNAETIPIGSCEGLTTGKVSDLSDKNKQNIKNFIAAQITAYEKADGWMFWAWRTESAPEWHFKDLVAEGLIPLPLGSVDGCKDVVIPNRVASSS</sequence>
<evidence type="ECO:0000313" key="13">
    <source>
        <dbReference type="EMBL" id="KAH9833924.1"/>
    </source>
</evidence>
<evidence type="ECO:0000256" key="3">
    <source>
        <dbReference type="ARBA" id="ARBA00022525"/>
    </source>
</evidence>
<dbReference type="GO" id="GO:0009251">
    <property type="term" value="P:glucan catabolic process"/>
    <property type="evidence" value="ECO:0007669"/>
    <property type="project" value="TreeGrafter"/>
</dbReference>
<evidence type="ECO:0000256" key="8">
    <source>
        <dbReference type="ARBA" id="ARBA00036824"/>
    </source>
</evidence>
<evidence type="ECO:0000256" key="4">
    <source>
        <dbReference type="ARBA" id="ARBA00022729"/>
    </source>
</evidence>
<comment type="similarity">
    <text evidence="2 10">Belongs to the glycosyl hydrolase 5 (cellulase A) family.</text>
</comment>
<evidence type="ECO:0000256" key="5">
    <source>
        <dbReference type="ARBA" id="ARBA00022801"/>
    </source>
</evidence>
<dbReference type="EC" id="3.2.1.58" evidence="9"/>
<feature type="domain" description="Glycoside hydrolase family 5" evidence="12">
    <location>
        <begin position="105"/>
        <end position="244"/>
    </location>
</feature>
<evidence type="ECO:0000259" key="12">
    <source>
        <dbReference type="Pfam" id="PF00150"/>
    </source>
</evidence>
<proteinExistence type="inferred from homology"/>
<evidence type="ECO:0000256" key="11">
    <source>
        <dbReference type="SAM" id="SignalP"/>
    </source>
</evidence>
<accession>A0A9W7SVQ1</accession>
<dbReference type="InterPro" id="IPR050386">
    <property type="entry name" value="Glycosyl_hydrolase_5"/>
</dbReference>
<evidence type="ECO:0000256" key="2">
    <source>
        <dbReference type="ARBA" id="ARBA00005641"/>
    </source>
</evidence>
<dbReference type="PANTHER" id="PTHR31297:SF1">
    <property type="entry name" value="GLUCAN 1,3-BETA-GLUCOSIDASE I_II-RELATED"/>
    <property type="match status" value="1"/>
</dbReference>
<evidence type="ECO:0000256" key="10">
    <source>
        <dbReference type="RuleBase" id="RU361153"/>
    </source>
</evidence>
<comment type="caution">
    <text evidence="13">The sequence shown here is derived from an EMBL/GenBank/DDBJ whole genome shotgun (WGS) entry which is preliminary data.</text>
</comment>
<dbReference type="Pfam" id="PF00150">
    <property type="entry name" value="Cellulase"/>
    <property type="match status" value="1"/>
</dbReference>
<gene>
    <name evidence="13" type="ORF">Tdes44962_MAKER08720</name>
</gene>
<keyword evidence="14" id="KW-1185">Reference proteome</keyword>
<dbReference type="PANTHER" id="PTHR31297">
    <property type="entry name" value="GLUCAN ENDO-1,6-BETA-GLUCOSIDASE B"/>
    <property type="match status" value="1"/>
</dbReference>
<protein>
    <recommendedName>
        <fullName evidence="9">glucan 1,3-beta-glucosidase</fullName>
        <ecNumber evidence="9">3.2.1.58</ecNumber>
    </recommendedName>
</protein>
<keyword evidence="5 10" id="KW-0378">Hydrolase</keyword>
<dbReference type="InterPro" id="IPR001547">
    <property type="entry name" value="Glyco_hydro_5"/>
</dbReference>
<dbReference type="OrthoDB" id="62120at2759"/>
<organism evidence="13 14">
    <name type="scientific">Teratosphaeria destructans</name>
    <dbReference type="NCBI Taxonomy" id="418781"/>
    <lineage>
        <taxon>Eukaryota</taxon>
        <taxon>Fungi</taxon>
        <taxon>Dikarya</taxon>
        <taxon>Ascomycota</taxon>
        <taxon>Pezizomycotina</taxon>
        <taxon>Dothideomycetes</taxon>
        <taxon>Dothideomycetidae</taxon>
        <taxon>Mycosphaerellales</taxon>
        <taxon>Teratosphaeriaceae</taxon>
        <taxon>Teratosphaeria</taxon>
    </lineage>
</organism>
<dbReference type="InterPro" id="IPR017853">
    <property type="entry name" value="GH"/>
</dbReference>
<evidence type="ECO:0000256" key="7">
    <source>
        <dbReference type="ARBA" id="ARBA00023316"/>
    </source>
</evidence>
<name>A0A9W7SVQ1_9PEZI</name>
<keyword evidence="7" id="KW-0961">Cell wall biogenesis/degradation</keyword>
<reference evidence="13 14" key="1">
    <citation type="journal article" date="2018" name="IMA Fungus">
        <title>IMA Genome-F 10: Nine draft genome sequences of Claviceps purpurea s.lat., including C. arundinis, C. humidiphila, and C. cf. spartinae, pseudomolecules for the pitch canker pathogen Fusarium circinatum, draft genome of Davidsoniella eucalypti, Grosmannia galeiformis, Quambalaria eucalypti, and Teratosphaeria destructans.</title>
        <authorList>
            <person name="Wingfield B.D."/>
            <person name="Liu M."/>
            <person name="Nguyen H.D."/>
            <person name="Lane F.A."/>
            <person name="Morgan S.W."/>
            <person name="De Vos L."/>
            <person name="Wilken P.M."/>
            <person name="Duong T.A."/>
            <person name="Aylward J."/>
            <person name="Coetzee M.P."/>
            <person name="Dadej K."/>
            <person name="De Beer Z.W."/>
            <person name="Findlay W."/>
            <person name="Havenga M."/>
            <person name="Kolarik M."/>
            <person name="Menzies J.G."/>
            <person name="Naidoo K."/>
            <person name="Pochopski O."/>
            <person name="Shoukouhi P."/>
            <person name="Santana Q.C."/>
            <person name="Seifert K.A."/>
            <person name="Soal N."/>
            <person name="Steenkamp E.T."/>
            <person name="Tatham C.T."/>
            <person name="van der Nest M.A."/>
            <person name="Wingfield M.J."/>
        </authorList>
    </citation>
    <scope>NUCLEOTIDE SEQUENCE [LARGE SCALE GENOMIC DNA]</scope>
    <source>
        <strain evidence="13">CMW44962</strain>
    </source>
</reference>
<dbReference type="GO" id="GO:0009986">
    <property type="term" value="C:cell surface"/>
    <property type="evidence" value="ECO:0007669"/>
    <property type="project" value="TreeGrafter"/>
</dbReference>
<dbReference type="GO" id="GO:0004338">
    <property type="term" value="F:glucan exo-1,3-beta-glucosidase activity"/>
    <property type="evidence" value="ECO:0007669"/>
    <property type="project" value="UniProtKB-EC"/>
</dbReference>
<comment type="catalytic activity">
    <reaction evidence="8">
        <text>Successive hydrolysis of beta-D-glucose units from the non-reducing ends of (1-&gt;3)-beta-D-glucans, releasing alpha-glucose.</text>
        <dbReference type="EC" id="3.2.1.58"/>
    </reaction>
</comment>
<evidence type="ECO:0000256" key="9">
    <source>
        <dbReference type="ARBA" id="ARBA00038929"/>
    </source>
</evidence>
<dbReference type="SUPFAM" id="SSF51445">
    <property type="entry name" value="(Trans)glycosidases"/>
    <property type="match status" value="1"/>
</dbReference>
<comment type="subcellular location">
    <subcellularLocation>
        <location evidence="1">Secreted</location>
    </subcellularLocation>
</comment>
<dbReference type="Gene3D" id="3.20.20.80">
    <property type="entry name" value="Glycosidases"/>
    <property type="match status" value="1"/>
</dbReference>
<reference evidence="13 14" key="2">
    <citation type="journal article" date="2021" name="Curr. Genet.">
        <title>Genetic response to nitrogen starvation in the aggressive Eucalyptus foliar pathogen Teratosphaeria destructans.</title>
        <authorList>
            <person name="Havenga M."/>
            <person name="Wingfield B.D."/>
            <person name="Wingfield M.J."/>
            <person name="Dreyer L.L."/>
            <person name="Roets F."/>
            <person name="Aylward J."/>
        </authorList>
    </citation>
    <scope>NUCLEOTIDE SEQUENCE [LARGE SCALE GENOMIC DNA]</scope>
    <source>
        <strain evidence="13">CMW44962</strain>
    </source>
</reference>
<dbReference type="GO" id="GO:0005576">
    <property type="term" value="C:extracellular region"/>
    <property type="evidence" value="ECO:0007669"/>
    <property type="project" value="UniProtKB-SubCell"/>
</dbReference>
<evidence type="ECO:0000313" key="14">
    <source>
        <dbReference type="Proteomes" id="UP001138500"/>
    </source>
</evidence>